<dbReference type="OrthoDB" id="10445368at2759"/>
<accession>A0A812NQJ7</accession>
<sequence length="151" mass="15911">MTIRIAVVLMSGRKADLDVTPGCSVEELRIRAQQMLGVRGRLLSASGTSLHGDFTVQQAGLRSGDWLTLHTRPLLLSATSAAVAAVLSDGSVVTWGESDMGGDSGVVPLDDVRHIAATQSAFAVIRDDGSVVTWGRPRWGGDSSAVVERLK</sequence>
<dbReference type="SUPFAM" id="SSF50985">
    <property type="entry name" value="RCC1/BLIP-II"/>
    <property type="match status" value="1"/>
</dbReference>
<dbReference type="InterPro" id="IPR029071">
    <property type="entry name" value="Ubiquitin-like_domsf"/>
</dbReference>
<dbReference type="AlphaFoldDB" id="A0A812NQJ7"/>
<dbReference type="Gene3D" id="2.130.10.30">
    <property type="entry name" value="Regulator of chromosome condensation 1/beta-lactamase-inhibitor protein II"/>
    <property type="match status" value="1"/>
</dbReference>
<gene>
    <name evidence="1" type="ORF">SNEC2469_LOCUS7687</name>
</gene>
<comment type="caution">
    <text evidence="1">The sequence shown here is derived from an EMBL/GenBank/DDBJ whole genome shotgun (WGS) entry which is preliminary data.</text>
</comment>
<reference evidence="1" key="1">
    <citation type="submission" date="2021-02" db="EMBL/GenBank/DDBJ databases">
        <authorList>
            <person name="Dougan E. K."/>
            <person name="Rhodes N."/>
            <person name="Thang M."/>
            <person name="Chan C."/>
        </authorList>
    </citation>
    <scope>NUCLEOTIDE SEQUENCE</scope>
</reference>
<evidence type="ECO:0008006" key="3">
    <source>
        <dbReference type="Google" id="ProtNLM"/>
    </source>
</evidence>
<organism evidence="1 2">
    <name type="scientific">Symbiodinium necroappetens</name>
    <dbReference type="NCBI Taxonomy" id="1628268"/>
    <lineage>
        <taxon>Eukaryota</taxon>
        <taxon>Sar</taxon>
        <taxon>Alveolata</taxon>
        <taxon>Dinophyceae</taxon>
        <taxon>Suessiales</taxon>
        <taxon>Symbiodiniaceae</taxon>
        <taxon>Symbiodinium</taxon>
    </lineage>
</organism>
<evidence type="ECO:0000313" key="1">
    <source>
        <dbReference type="EMBL" id="CAE7309355.1"/>
    </source>
</evidence>
<dbReference type="SUPFAM" id="SSF54236">
    <property type="entry name" value="Ubiquitin-like"/>
    <property type="match status" value="1"/>
</dbReference>
<protein>
    <recommendedName>
        <fullName evidence="3">Ubiquitin-like domain-containing protein</fullName>
    </recommendedName>
</protein>
<feature type="non-terminal residue" evidence="1">
    <location>
        <position position="151"/>
    </location>
</feature>
<keyword evidence="2" id="KW-1185">Reference proteome</keyword>
<proteinExistence type="predicted"/>
<dbReference type="Proteomes" id="UP000601435">
    <property type="component" value="Unassembled WGS sequence"/>
</dbReference>
<dbReference type="InterPro" id="IPR009091">
    <property type="entry name" value="RCC1/BLIP-II"/>
</dbReference>
<dbReference type="EMBL" id="CAJNJA010012962">
    <property type="protein sequence ID" value="CAE7309355.1"/>
    <property type="molecule type" value="Genomic_DNA"/>
</dbReference>
<evidence type="ECO:0000313" key="2">
    <source>
        <dbReference type="Proteomes" id="UP000601435"/>
    </source>
</evidence>
<name>A0A812NQJ7_9DINO</name>